<sequence length="119" mass="11765">MTPPRRGRGGRGAATVLATAVLGVLVAVAAGLGLVTSVVVHHRAAQPAADLAALAAAGAAVRGEDACAAAELVARANDASLVDCRAEASREVWVLVQVTGPRWLGQGVDPTAEARAGPA</sequence>
<comment type="caution">
    <text evidence="1">The sequence shown here is derived from an EMBL/GenBank/DDBJ whole genome shotgun (WGS) entry which is preliminary data.</text>
</comment>
<dbReference type="InterPro" id="IPR021202">
    <property type="entry name" value="Rv3654c-like"/>
</dbReference>
<organism evidence="1 2">
    <name type="scientific">Nocardioides taihuensis</name>
    <dbReference type="NCBI Taxonomy" id="1835606"/>
    <lineage>
        <taxon>Bacteria</taxon>
        <taxon>Bacillati</taxon>
        <taxon>Actinomycetota</taxon>
        <taxon>Actinomycetes</taxon>
        <taxon>Propionibacteriales</taxon>
        <taxon>Nocardioidaceae</taxon>
        <taxon>Nocardioides</taxon>
    </lineage>
</organism>
<dbReference type="EMBL" id="JBHSKD010000008">
    <property type="protein sequence ID" value="MFC5176606.1"/>
    <property type="molecule type" value="Genomic_DNA"/>
</dbReference>
<accession>A0ABW0BIM4</accession>
<reference evidence="2" key="1">
    <citation type="journal article" date="2019" name="Int. J. Syst. Evol. Microbiol.">
        <title>The Global Catalogue of Microorganisms (GCM) 10K type strain sequencing project: providing services to taxonomists for standard genome sequencing and annotation.</title>
        <authorList>
            <consortium name="The Broad Institute Genomics Platform"/>
            <consortium name="The Broad Institute Genome Sequencing Center for Infectious Disease"/>
            <person name="Wu L."/>
            <person name="Ma J."/>
        </authorList>
    </citation>
    <scope>NUCLEOTIDE SEQUENCE [LARGE SCALE GENOMIC DNA]</scope>
    <source>
        <strain evidence="2">DFY41</strain>
    </source>
</reference>
<protein>
    <submittedName>
        <fullName evidence="1">Rv3654c family TadE-like protein</fullName>
    </submittedName>
</protein>
<dbReference type="NCBIfam" id="TIGR03816">
    <property type="entry name" value="tadE_like_DECH"/>
    <property type="match status" value="1"/>
</dbReference>
<evidence type="ECO:0000313" key="1">
    <source>
        <dbReference type="EMBL" id="MFC5176606.1"/>
    </source>
</evidence>
<gene>
    <name evidence="1" type="ORF">ACFPGP_07970</name>
</gene>
<name>A0ABW0BIM4_9ACTN</name>
<keyword evidence="2" id="KW-1185">Reference proteome</keyword>
<evidence type="ECO:0000313" key="2">
    <source>
        <dbReference type="Proteomes" id="UP001596087"/>
    </source>
</evidence>
<proteinExistence type="predicted"/>
<dbReference type="Proteomes" id="UP001596087">
    <property type="component" value="Unassembled WGS sequence"/>
</dbReference>
<dbReference type="RefSeq" id="WP_378589059.1">
    <property type="nucleotide sequence ID" value="NZ_JBHSKD010000008.1"/>
</dbReference>